<evidence type="ECO:0000256" key="8">
    <source>
        <dbReference type="ARBA" id="ARBA00023288"/>
    </source>
</evidence>
<dbReference type="RefSeq" id="XP_009011779.1">
    <property type="nucleotide sequence ID" value="XM_009013531.1"/>
</dbReference>
<evidence type="ECO:0000256" key="7">
    <source>
        <dbReference type="ARBA" id="ARBA00023134"/>
    </source>
</evidence>
<dbReference type="GO" id="GO:0034389">
    <property type="term" value="P:lipid droplet organization"/>
    <property type="evidence" value="ECO:0000318"/>
    <property type="project" value="GO_Central"/>
</dbReference>
<dbReference type="Proteomes" id="UP000015101">
    <property type="component" value="Unassembled WGS sequence"/>
</dbReference>
<gene>
    <name evidence="13" type="primary">20197547</name>
    <name evidence="12" type="ORF">HELRODRAFT_156372</name>
</gene>
<organism evidence="13 14">
    <name type="scientific">Helobdella robusta</name>
    <name type="common">Californian leech</name>
    <dbReference type="NCBI Taxonomy" id="6412"/>
    <lineage>
        <taxon>Eukaryota</taxon>
        <taxon>Metazoa</taxon>
        <taxon>Spiralia</taxon>
        <taxon>Lophotrochozoa</taxon>
        <taxon>Annelida</taxon>
        <taxon>Clitellata</taxon>
        <taxon>Hirudinea</taxon>
        <taxon>Rhynchobdellida</taxon>
        <taxon>Glossiphoniidae</taxon>
        <taxon>Helobdella</taxon>
    </lineage>
</organism>
<dbReference type="NCBIfam" id="TIGR00231">
    <property type="entry name" value="small_GTP"/>
    <property type="match status" value="1"/>
</dbReference>
<protein>
    <recommendedName>
        <fullName evidence="2">small monomeric GTPase</fullName>
        <ecNumber evidence="2">3.6.5.2</ecNumber>
    </recommendedName>
</protein>
<keyword evidence="8" id="KW-0449">Lipoprotein</keyword>
<dbReference type="GO" id="GO:0003925">
    <property type="term" value="F:G protein activity"/>
    <property type="evidence" value="ECO:0007669"/>
    <property type="project" value="UniProtKB-EC"/>
</dbReference>
<dbReference type="SUPFAM" id="SSF52540">
    <property type="entry name" value="P-loop containing nucleoside triphosphate hydrolases"/>
    <property type="match status" value="1"/>
</dbReference>
<dbReference type="CTD" id="20197547"/>
<dbReference type="EMBL" id="KB095905">
    <property type="protein sequence ID" value="ESO09965.1"/>
    <property type="molecule type" value="Genomic_DNA"/>
</dbReference>
<dbReference type="GO" id="GO:0006886">
    <property type="term" value="P:intracellular protein transport"/>
    <property type="evidence" value="ECO:0000318"/>
    <property type="project" value="GO_Central"/>
</dbReference>
<keyword evidence="7" id="KW-0342">GTP-binding</keyword>
<dbReference type="GO" id="GO:0005525">
    <property type="term" value="F:GTP binding"/>
    <property type="evidence" value="ECO:0007669"/>
    <property type="project" value="UniProtKB-KW"/>
</dbReference>
<dbReference type="PANTHER" id="PTHR47977">
    <property type="entry name" value="RAS-RELATED PROTEIN RAB"/>
    <property type="match status" value="1"/>
</dbReference>
<keyword evidence="5" id="KW-0378">Hydrolase</keyword>
<dbReference type="GO" id="GO:0003924">
    <property type="term" value="F:GTPase activity"/>
    <property type="evidence" value="ECO:0000318"/>
    <property type="project" value="GO_Central"/>
</dbReference>
<comment type="catalytic activity">
    <reaction evidence="10">
        <text>GTP + H2O = GDP + phosphate + H(+)</text>
        <dbReference type="Rhea" id="RHEA:19669"/>
        <dbReference type="ChEBI" id="CHEBI:15377"/>
        <dbReference type="ChEBI" id="CHEBI:15378"/>
        <dbReference type="ChEBI" id="CHEBI:37565"/>
        <dbReference type="ChEBI" id="CHEBI:43474"/>
        <dbReference type="ChEBI" id="CHEBI:58189"/>
        <dbReference type="EC" id="3.6.5.2"/>
    </reaction>
    <physiologicalReaction direction="left-to-right" evidence="10">
        <dbReference type="Rhea" id="RHEA:19670"/>
    </physiologicalReaction>
</comment>
<reference evidence="12 14" key="2">
    <citation type="journal article" date="2013" name="Nature">
        <title>Insights into bilaterian evolution from three spiralian genomes.</title>
        <authorList>
            <person name="Simakov O."/>
            <person name="Marletaz F."/>
            <person name="Cho S.J."/>
            <person name="Edsinger-Gonzales E."/>
            <person name="Havlak P."/>
            <person name="Hellsten U."/>
            <person name="Kuo D.H."/>
            <person name="Larsson T."/>
            <person name="Lv J."/>
            <person name="Arendt D."/>
            <person name="Savage R."/>
            <person name="Osoegawa K."/>
            <person name="de Jong P."/>
            <person name="Grimwood J."/>
            <person name="Chapman J.A."/>
            <person name="Shapiro H."/>
            <person name="Aerts A."/>
            <person name="Otillar R.P."/>
            <person name="Terry A.Y."/>
            <person name="Boore J.L."/>
            <person name="Grigoriev I.V."/>
            <person name="Lindberg D.R."/>
            <person name="Seaver E.C."/>
            <person name="Weisblat D.A."/>
            <person name="Putnam N.H."/>
            <person name="Rokhsar D.S."/>
        </authorList>
    </citation>
    <scope>NUCLEOTIDE SEQUENCE</scope>
</reference>
<dbReference type="OrthoDB" id="9989112at2759"/>
<dbReference type="eggNOG" id="KOG0080">
    <property type="taxonomic scope" value="Eukaryota"/>
</dbReference>
<dbReference type="InterPro" id="IPR027417">
    <property type="entry name" value="P-loop_NTPase"/>
</dbReference>
<evidence type="ECO:0000256" key="3">
    <source>
        <dbReference type="ARBA" id="ARBA00022448"/>
    </source>
</evidence>
<keyword evidence="14" id="KW-1185">Reference proteome</keyword>
<evidence type="ECO:0000313" key="13">
    <source>
        <dbReference type="EnsemblMetazoa" id="HelroP156372"/>
    </source>
</evidence>
<dbReference type="Gene3D" id="3.40.50.300">
    <property type="entry name" value="P-loop containing nucleotide triphosphate hydrolases"/>
    <property type="match status" value="1"/>
</dbReference>
<dbReference type="EnsemblMetazoa" id="HelroT156372">
    <property type="protein sequence ID" value="HelroP156372"/>
    <property type="gene ID" value="HelroG156372"/>
</dbReference>
<dbReference type="InterPro" id="IPR050227">
    <property type="entry name" value="Rab"/>
</dbReference>
<feature type="region of interest" description="Disordered" evidence="11">
    <location>
        <begin position="182"/>
        <end position="202"/>
    </location>
</feature>
<sequence length="202" mass="22989">MEDDYDVYATLKILIIGESGVGKSSFLMRFAENKFHPDQSATIGIDFKIKCIRVEGEKIKLSIWDTAGQERFRTLTPSFYRNGQGCILVYDVTKYTTFAKLDEWLNELDSHSTKKDIVKLLVGNKIDKEPREVTEEDGLRFASKHNMMFTEASAKTMEGVQLAFEELVVRILQTPGLWEPNEKGGIQIHRKSHSSEENSCAC</sequence>
<reference evidence="14" key="1">
    <citation type="submission" date="2012-12" db="EMBL/GenBank/DDBJ databases">
        <authorList>
            <person name="Hellsten U."/>
            <person name="Grimwood J."/>
            <person name="Chapman J.A."/>
            <person name="Shapiro H."/>
            <person name="Aerts A."/>
            <person name="Otillar R.P."/>
            <person name="Terry A.Y."/>
            <person name="Boore J.L."/>
            <person name="Simakov O."/>
            <person name="Marletaz F."/>
            <person name="Cho S.-J."/>
            <person name="Edsinger-Gonzales E."/>
            <person name="Havlak P."/>
            <person name="Kuo D.-H."/>
            <person name="Larsson T."/>
            <person name="Lv J."/>
            <person name="Arendt D."/>
            <person name="Savage R."/>
            <person name="Osoegawa K."/>
            <person name="de Jong P."/>
            <person name="Lindberg D.R."/>
            <person name="Seaver E.C."/>
            <person name="Weisblat D.A."/>
            <person name="Putnam N.H."/>
            <person name="Grigoriev I.V."/>
            <person name="Rokhsar D.S."/>
        </authorList>
    </citation>
    <scope>NUCLEOTIDE SEQUENCE</scope>
</reference>
<dbReference type="SMART" id="SM00177">
    <property type="entry name" value="ARF"/>
    <property type="match status" value="1"/>
</dbReference>
<evidence type="ECO:0000256" key="9">
    <source>
        <dbReference type="ARBA" id="ARBA00023289"/>
    </source>
</evidence>
<dbReference type="KEGG" id="hro:HELRODRAFT_156372"/>
<reference evidence="13" key="3">
    <citation type="submission" date="2015-06" db="UniProtKB">
        <authorList>
            <consortium name="EnsemblMetazoa"/>
        </authorList>
    </citation>
    <scope>IDENTIFICATION</scope>
</reference>
<dbReference type="AlphaFoldDB" id="T1ELU7"/>
<evidence type="ECO:0000313" key="14">
    <source>
        <dbReference type="Proteomes" id="UP000015101"/>
    </source>
</evidence>
<evidence type="ECO:0000256" key="6">
    <source>
        <dbReference type="ARBA" id="ARBA00022927"/>
    </source>
</evidence>
<dbReference type="CDD" id="cd01863">
    <property type="entry name" value="Rab18"/>
    <property type="match status" value="1"/>
</dbReference>
<dbReference type="HOGENOM" id="CLU_041217_10_7_1"/>
<dbReference type="InParanoid" id="T1ELU7"/>
<dbReference type="SMART" id="SM00174">
    <property type="entry name" value="RHO"/>
    <property type="match status" value="1"/>
</dbReference>
<proteinExistence type="inferred from homology"/>
<dbReference type="EC" id="3.6.5.2" evidence="2"/>
<dbReference type="EMBL" id="AMQM01002844">
    <property type="status" value="NOT_ANNOTATED_CDS"/>
    <property type="molecule type" value="Genomic_DNA"/>
</dbReference>
<dbReference type="FunCoup" id="T1ELU7">
    <property type="interactions" value="1440"/>
</dbReference>
<dbReference type="GeneID" id="20197547"/>
<evidence type="ECO:0000256" key="2">
    <source>
        <dbReference type="ARBA" id="ARBA00011984"/>
    </source>
</evidence>
<dbReference type="OMA" id="WENDTRQ"/>
<dbReference type="GO" id="GO:0012505">
    <property type="term" value="C:endomembrane system"/>
    <property type="evidence" value="ECO:0000318"/>
    <property type="project" value="GO_Central"/>
</dbReference>
<dbReference type="GO" id="GO:0005794">
    <property type="term" value="C:Golgi apparatus"/>
    <property type="evidence" value="ECO:0000318"/>
    <property type="project" value="GO_Central"/>
</dbReference>
<evidence type="ECO:0000256" key="10">
    <source>
        <dbReference type="ARBA" id="ARBA00047660"/>
    </source>
</evidence>
<evidence type="ECO:0000256" key="1">
    <source>
        <dbReference type="ARBA" id="ARBA00006270"/>
    </source>
</evidence>
<dbReference type="Pfam" id="PF00071">
    <property type="entry name" value="Ras"/>
    <property type="match status" value="1"/>
</dbReference>
<keyword evidence="3" id="KW-0813">Transport</keyword>
<dbReference type="SMART" id="SM00175">
    <property type="entry name" value="RAB"/>
    <property type="match status" value="1"/>
</dbReference>
<name>T1ELU7_HELRO</name>
<keyword evidence="4" id="KW-0547">Nucleotide-binding</keyword>
<evidence type="ECO:0000256" key="11">
    <source>
        <dbReference type="SAM" id="MobiDB-lite"/>
    </source>
</evidence>
<dbReference type="InterPro" id="IPR005225">
    <property type="entry name" value="Small_GTP-bd"/>
</dbReference>
<dbReference type="SMART" id="SM00176">
    <property type="entry name" value="RAN"/>
    <property type="match status" value="1"/>
</dbReference>
<evidence type="ECO:0000256" key="5">
    <source>
        <dbReference type="ARBA" id="ARBA00022801"/>
    </source>
</evidence>
<evidence type="ECO:0000313" key="12">
    <source>
        <dbReference type="EMBL" id="ESO09965.1"/>
    </source>
</evidence>
<keyword evidence="9" id="KW-0636">Prenylation</keyword>
<comment type="similarity">
    <text evidence="1">Belongs to the small GTPase superfamily. Rab family.</text>
</comment>
<dbReference type="STRING" id="6412.T1ELU7"/>
<evidence type="ECO:0000256" key="4">
    <source>
        <dbReference type="ARBA" id="ARBA00022741"/>
    </source>
</evidence>
<dbReference type="FunFam" id="3.40.50.300:FF:000430">
    <property type="entry name" value="Probable Ras-related protein Rab-18"/>
    <property type="match status" value="1"/>
</dbReference>
<dbReference type="SMART" id="SM00173">
    <property type="entry name" value="RAS"/>
    <property type="match status" value="1"/>
</dbReference>
<dbReference type="PROSITE" id="PS51419">
    <property type="entry name" value="RAB"/>
    <property type="match status" value="1"/>
</dbReference>
<accession>T1ELU7</accession>
<dbReference type="InterPro" id="IPR001806">
    <property type="entry name" value="Small_GTPase"/>
</dbReference>
<dbReference type="PRINTS" id="PR00449">
    <property type="entry name" value="RASTRNSFRMNG"/>
</dbReference>
<dbReference type="PROSITE" id="PS51421">
    <property type="entry name" value="RAS"/>
    <property type="match status" value="1"/>
</dbReference>
<keyword evidence="6" id="KW-0653">Protein transport</keyword>